<evidence type="ECO:0000256" key="2">
    <source>
        <dbReference type="ARBA" id="ARBA00022737"/>
    </source>
</evidence>
<dbReference type="EMBL" id="CAJMWT010001374">
    <property type="protein sequence ID" value="CAE6396687.1"/>
    <property type="molecule type" value="Genomic_DNA"/>
</dbReference>
<feature type="repeat" description="WD" evidence="3">
    <location>
        <begin position="1146"/>
        <end position="1187"/>
    </location>
</feature>
<proteinExistence type="predicted"/>
<dbReference type="PANTHER" id="PTHR19848">
    <property type="entry name" value="WD40 REPEAT PROTEIN"/>
    <property type="match status" value="1"/>
</dbReference>
<dbReference type="Gene3D" id="3.40.50.300">
    <property type="entry name" value="P-loop containing nucleotide triphosphate hydrolases"/>
    <property type="match status" value="1"/>
</dbReference>
<feature type="repeat" description="WD" evidence="3">
    <location>
        <begin position="1233"/>
        <end position="1274"/>
    </location>
</feature>
<feature type="repeat" description="WD" evidence="3">
    <location>
        <begin position="1011"/>
        <end position="1046"/>
    </location>
</feature>
<dbReference type="Gene3D" id="2.130.10.10">
    <property type="entry name" value="YVTN repeat-like/Quinoprotein amine dehydrogenase"/>
    <property type="match status" value="6"/>
</dbReference>
<dbReference type="PANTHER" id="PTHR19848:SF8">
    <property type="entry name" value="F-BOX AND WD REPEAT DOMAIN CONTAINING 7"/>
    <property type="match status" value="1"/>
</dbReference>
<dbReference type="PROSITE" id="PS00678">
    <property type="entry name" value="WD_REPEATS_1"/>
    <property type="match status" value="5"/>
</dbReference>
<gene>
    <name evidence="5" type="ORF">RDB_LOCUS33685</name>
</gene>
<accession>A0A8H2WRI8</accession>
<comment type="caution">
    <text evidence="5">The sequence shown here is derived from an EMBL/GenBank/DDBJ whole genome shotgun (WGS) entry which is preliminary data.</text>
</comment>
<dbReference type="SMART" id="SM00320">
    <property type="entry name" value="WD40"/>
    <property type="match status" value="14"/>
</dbReference>
<feature type="repeat" description="WD" evidence="3">
    <location>
        <begin position="1188"/>
        <end position="1223"/>
    </location>
</feature>
<feature type="repeat" description="WD" evidence="3">
    <location>
        <begin position="1101"/>
        <end position="1142"/>
    </location>
</feature>
<feature type="repeat" description="WD" evidence="3">
    <location>
        <begin position="925"/>
        <end position="966"/>
    </location>
</feature>
<dbReference type="PROSITE" id="PS50294">
    <property type="entry name" value="WD_REPEATS_REGION"/>
    <property type="match status" value="12"/>
</dbReference>
<protein>
    <recommendedName>
        <fullName evidence="4">Nephrocystin 3-like N-terminal domain-containing protein</fullName>
    </recommendedName>
</protein>
<keyword evidence="2" id="KW-0677">Repeat</keyword>
<keyword evidence="1 3" id="KW-0853">WD repeat</keyword>
<dbReference type="CDD" id="cd00200">
    <property type="entry name" value="WD40"/>
    <property type="match status" value="2"/>
</dbReference>
<feature type="repeat" description="WD" evidence="3">
    <location>
        <begin position="1445"/>
        <end position="1486"/>
    </location>
</feature>
<dbReference type="PRINTS" id="PR00320">
    <property type="entry name" value="GPROTEINBRPT"/>
</dbReference>
<feature type="repeat" description="WD" evidence="3">
    <location>
        <begin position="1488"/>
        <end position="1522"/>
    </location>
</feature>
<sequence>MLTLEPLHISSILVDNKLGVVAEPPTSAIERFRHWVTDVEISPADADPNCKFSARFFVDHELVCNLPWIDDTRSLRWSGFLLCEVSPLSKVSLRLCRSVKDKTRYFNFPPFVVSEVDDKTGEFTFELPEAAWVITVKSLTPTIAEQRFSGELDKFNAIDIYGGLEPNETGKHLFIDVLQFAIFATEALPESTAKVSFLIYMKAWELLDQQVQLDETVKAILRGLTRVRDIVDTINQASTSMMATGMSQSKEPIHGILALLEDVSVYLYGRYTTNYLANIPLDEEAPTDTYDVGLYLERLDALQKAFYASWSPSGSSSPATIYAMEEPMTPWHHAKAMFDEPIKTADWHEILDLLKPSNPSGYDLDRACLEGTRESVLSRVFTWTQNRENSEKFMWISGQAGMGKTAIATSLCRRLDSVRALAASFFYRRDDLSSCDPLALINNLACEMAMNCPTYAHEVSTAIRMNPKLCNAHLSLRYQGLIKKPLKQLKFISMPTTMVVIVDGLDECGDEDARAAAVQKLYEISTLVPWLKVIITGRPVGDLQESFEVHCPLGTVIHLPDYDATSDIRAYFQAQLGRLAEKEKWPVDSITRLCTMSQGVFLWAKLAAGYIKKSAFTALPRLQKILKNQTSPVTDHFDALYTRILDMTIGDGEDEVRDAYLRCIASILVTSQRKTSITPDLQYVLLVADQVDQPTFEQILRNLGPLLLVVHGRIGFLHSSFKDFISDSSRAGRFYIQLDKCQVDPAASCLKLMQRELRFNICDLETSHVLNSQVPDLKLRIQSNIGQTLRYASLHWIDHFISSPNQAKVEAITEFLEGPQLMYWVEVLSLLGRLDVAIGGLAGLASLELVQFSGWSLIKPWVKDARRLLLSFYDAIATSTPHLYISALAFAPSKSPTAHRMRPYFPNTVTVAKDPGLAWHPCVKTIAHQHSVQSLSMSPDGLAIVVGYADGSLGMWDLQTGARISESLIGHGDSVTCVVYSPNGSLIASASYDTTIRVWGVADRLQSSYVLTGHSGVVYSIAFSPDSSVLASGSSDNTIWLWDTRTMCAIQGPYMGHSNIVSSLAFSPDGTQLASGSWDKTIRVWSVASGGQELIEGPLLITGHSDSVTCVAFSPDGSKIASGSTDRTMQMWDSWTGKEVESCTLPAKHSNGVNSIVFSSNGALVISTSSDGRIHLRNATTLEETVYPFGHSNSVEGVAFSPDGTYIVSGSTDMTTRVWEITTLLKPMTPDPLLGHTSPVHCVAISGDGTRIISGSGDHMVRMWDAQTGAPIGKPYTGHSSFVYGVAFVRDRTRFVSCSIDMTLKLWDTTKQTLLKSHSHPAKIRCVASSPDGALVAFGSDDEQVHLWDPKAWKKINNEPLEAHSDLIWSLVFSPGGACLASASSKVVCLWDTRSHRLLGKIASSHTQPIRSIALSPCGTRVVSGSDDNTARLWDVKTGDTVSELVGHSSNVAAVAFSPDGSCIASASFDNTIRLWNSKTGQNLGQPLVGHSKRVRCLAFSPDGTYLVSGSDDNSVRAWSLDAYFRQSNDTCEAFSWPNNPCELSSHTQYPGWVTQDQESLVFWLPPYHQRPEQFPGTHPGVPCPRTFLDYSKLVHGTAWTDVASDPIAQKSG</sequence>
<dbReference type="SUPFAM" id="SSF52540">
    <property type="entry name" value="P-loop containing nucleoside triphosphate hydrolases"/>
    <property type="match status" value="1"/>
</dbReference>
<dbReference type="InterPro" id="IPR001680">
    <property type="entry name" value="WD40_rpt"/>
</dbReference>
<evidence type="ECO:0000256" key="3">
    <source>
        <dbReference type="PROSITE-ProRule" id="PRU00221"/>
    </source>
</evidence>
<feature type="repeat" description="WD" evidence="3">
    <location>
        <begin position="1054"/>
        <end position="1095"/>
    </location>
</feature>
<reference evidence="5" key="1">
    <citation type="submission" date="2021-01" db="EMBL/GenBank/DDBJ databases">
        <authorList>
            <person name="Kaushik A."/>
        </authorList>
    </citation>
    <scope>NUCLEOTIDE SEQUENCE</scope>
    <source>
        <strain evidence="5">AG2-2IIIB</strain>
    </source>
</reference>
<feature type="repeat" description="WD" evidence="3">
    <location>
        <begin position="968"/>
        <end position="999"/>
    </location>
</feature>
<feature type="repeat" description="WD" evidence="3">
    <location>
        <begin position="1317"/>
        <end position="1349"/>
    </location>
</feature>
<feature type="repeat" description="WD" evidence="3">
    <location>
        <begin position="1276"/>
        <end position="1317"/>
    </location>
</feature>
<dbReference type="Pfam" id="PF00400">
    <property type="entry name" value="WD40"/>
    <property type="match status" value="14"/>
</dbReference>
<dbReference type="Pfam" id="PF24883">
    <property type="entry name" value="NPHP3_N"/>
    <property type="match status" value="1"/>
</dbReference>
<dbReference type="InterPro" id="IPR019775">
    <property type="entry name" value="WD40_repeat_CS"/>
</dbReference>
<evidence type="ECO:0000259" key="4">
    <source>
        <dbReference type="Pfam" id="PF24883"/>
    </source>
</evidence>
<dbReference type="Proteomes" id="UP000663843">
    <property type="component" value="Unassembled WGS sequence"/>
</dbReference>
<evidence type="ECO:0000313" key="5">
    <source>
        <dbReference type="EMBL" id="CAE6396687.1"/>
    </source>
</evidence>
<name>A0A8H2WRI8_9AGAM</name>
<evidence type="ECO:0000313" key="6">
    <source>
        <dbReference type="Proteomes" id="UP000663843"/>
    </source>
</evidence>
<evidence type="ECO:0000256" key="1">
    <source>
        <dbReference type="ARBA" id="ARBA00022574"/>
    </source>
</evidence>
<dbReference type="SUPFAM" id="SSF50978">
    <property type="entry name" value="WD40 repeat-like"/>
    <property type="match status" value="2"/>
</dbReference>
<dbReference type="InterPro" id="IPR056884">
    <property type="entry name" value="NPHP3-like_N"/>
</dbReference>
<feature type="repeat" description="WD" evidence="3">
    <location>
        <begin position="1403"/>
        <end position="1444"/>
    </location>
</feature>
<dbReference type="PROSITE" id="PS50082">
    <property type="entry name" value="WD_REPEATS_2"/>
    <property type="match status" value="13"/>
</dbReference>
<dbReference type="InterPro" id="IPR015943">
    <property type="entry name" value="WD40/YVTN_repeat-like_dom_sf"/>
</dbReference>
<dbReference type="InterPro" id="IPR027417">
    <property type="entry name" value="P-loop_NTPase"/>
</dbReference>
<dbReference type="InterPro" id="IPR020472">
    <property type="entry name" value="WD40_PAC1"/>
</dbReference>
<organism evidence="5 6">
    <name type="scientific">Rhizoctonia solani</name>
    <dbReference type="NCBI Taxonomy" id="456999"/>
    <lineage>
        <taxon>Eukaryota</taxon>
        <taxon>Fungi</taxon>
        <taxon>Dikarya</taxon>
        <taxon>Basidiomycota</taxon>
        <taxon>Agaricomycotina</taxon>
        <taxon>Agaricomycetes</taxon>
        <taxon>Cantharellales</taxon>
        <taxon>Ceratobasidiaceae</taxon>
        <taxon>Rhizoctonia</taxon>
    </lineage>
</organism>
<feature type="domain" description="Nephrocystin 3-like N-terminal" evidence="4">
    <location>
        <begin position="376"/>
        <end position="538"/>
    </location>
</feature>
<dbReference type="InterPro" id="IPR036322">
    <property type="entry name" value="WD40_repeat_dom_sf"/>
</dbReference>